<dbReference type="NCBIfam" id="TIGR01443">
    <property type="entry name" value="intein_Cterm"/>
    <property type="match status" value="1"/>
</dbReference>
<sequence length="248" mass="26167">MTVLTEPAGDADGKSVAQGKGGRSTRGPTESVLQTTAHHPFWDATTGAWTDAADLVPGTSTLTAPDGRLQQVTAVHSYTGAKVMRDLTVADIHTYYVLAGETPVLVHNCGNGSSKAEDHVSWVDEGGDLSLGRRGMPQGAYDYQSGVAGARSNAATRYGQAPQLEMPGADGKPVTAKFDGLEGNEIIDRKLNPRFTEKAVDQARRQAATAAYHGLTPVWELPDEAAVGAANRFMSYAKISTIVVRQAG</sequence>
<dbReference type="Gene3D" id="2.170.16.10">
    <property type="entry name" value="Hedgehog/Intein (Hint) domain"/>
    <property type="match status" value="1"/>
</dbReference>
<dbReference type="InterPro" id="IPR030934">
    <property type="entry name" value="Intein_C"/>
</dbReference>
<dbReference type="AlphaFoldDB" id="A0A919MQU7"/>
<accession>A0A919MQU7</accession>
<dbReference type="RefSeq" id="WP_203823017.1">
    <property type="nucleotide sequence ID" value="NZ_BAAABP010000041.1"/>
</dbReference>
<evidence type="ECO:0000313" key="3">
    <source>
        <dbReference type="Proteomes" id="UP000598174"/>
    </source>
</evidence>
<organism evidence="2 3">
    <name type="scientific">Paractinoplanes ferrugineus</name>
    <dbReference type="NCBI Taxonomy" id="113564"/>
    <lineage>
        <taxon>Bacteria</taxon>
        <taxon>Bacillati</taxon>
        <taxon>Actinomycetota</taxon>
        <taxon>Actinomycetes</taxon>
        <taxon>Micromonosporales</taxon>
        <taxon>Micromonosporaceae</taxon>
        <taxon>Paractinoplanes</taxon>
    </lineage>
</organism>
<dbReference type="InterPro" id="IPR036844">
    <property type="entry name" value="Hint_dom_sf"/>
</dbReference>
<evidence type="ECO:0000313" key="2">
    <source>
        <dbReference type="EMBL" id="GIE16697.1"/>
    </source>
</evidence>
<protein>
    <recommendedName>
        <fullName evidence="4">Intein C-terminal splicing domain-containing protein</fullName>
    </recommendedName>
</protein>
<dbReference type="SUPFAM" id="SSF51294">
    <property type="entry name" value="Hedgehog/intein (Hint) domain"/>
    <property type="match status" value="1"/>
</dbReference>
<reference evidence="2" key="1">
    <citation type="submission" date="2021-01" db="EMBL/GenBank/DDBJ databases">
        <title>Whole genome shotgun sequence of Actinoplanes ferrugineus NBRC 15555.</title>
        <authorList>
            <person name="Komaki H."/>
            <person name="Tamura T."/>
        </authorList>
    </citation>
    <scope>NUCLEOTIDE SEQUENCE</scope>
    <source>
        <strain evidence="2">NBRC 15555</strain>
    </source>
</reference>
<name>A0A919MQU7_9ACTN</name>
<gene>
    <name evidence="2" type="ORF">Afe05nite_85370</name>
</gene>
<keyword evidence="3" id="KW-1185">Reference proteome</keyword>
<feature type="region of interest" description="Disordered" evidence="1">
    <location>
        <begin position="1"/>
        <end position="31"/>
    </location>
</feature>
<evidence type="ECO:0000256" key="1">
    <source>
        <dbReference type="SAM" id="MobiDB-lite"/>
    </source>
</evidence>
<dbReference type="Proteomes" id="UP000598174">
    <property type="component" value="Unassembled WGS sequence"/>
</dbReference>
<comment type="caution">
    <text evidence="2">The sequence shown here is derived from an EMBL/GenBank/DDBJ whole genome shotgun (WGS) entry which is preliminary data.</text>
</comment>
<dbReference type="Pfam" id="PF07591">
    <property type="entry name" value="PT-HINT"/>
    <property type="match status" value="1"/>
</dbReference>
<proteinExistence type="predicted"/>
<evidence type="ECO:0008006" key="4">
    <source>
        <dbReference type="Google" id="ProtNLM"/>
    </source>
</evidence>
<dbReference type="EMBL" id="BOMM01000096">
    <property type="protein sequence ID" value="GIE16697.1"/>
    <property type="molecule type" value="Genomic_DNA"/>
</dbReference>